<dbReference type="EMBL" id="CADCTQ010000454">
    <property type="protein sequence ID" value="CAA9301673.1"/>
    <property type="molecule type" value="Genomic_DNA"/>
</dbReference>
<gene>
    <name evidence="1" type="ORF">AVDCRST_MAG56-5572</name>
</gene>
<protein>
    <submittedName>
        <fullName evidence="1">Uncharacterized protein</fullName>
    </submittedName>
</protein>
<sequence>MIRGSAQEDVGKGGRLAWTPEIPDRFAAEGGSGAVRQCSITSMSPSLRVCSRRGARVDVDGAHPLTE</sequence>
<evidence type="ECO:0000313" key="1">
    <source>
        <dbReference type="EMBL" id="CAA9301673.1"/>
    </source>
</evidence>
<reference evidence="1" key="1">
    <citation type="submission" date="2020-02" db="EMBL/GenBank/DDBJ databases">
        <authorList>
            <person name="Meier V. D."/>
        </authorList>
    </citation>
    <scope>NUCLEOTIDE SEQUENCE</scope>
    <source>
        <strain evidence="1">AVDCRST_MAG56</strain>
    </source>
</reference>
<proteinExistence type="predicted"/>
<accession>A0A6J4KE48</accession>
<organism evidence="1">
    <name type="scientific">uncultured Cytophagales bacterium</name>
    <dbReference type="NCBI Taxonomy" id="158755"/>
    <lineage>
        <taxon>Bacteria</taxon>
        <taxon>Pseudomonadati</taxon>
        <taxon>Bacteroidota</taxon>
        <taxon>Sphingobacteriia</taxon>
        <taxon>Sphingobacteriales</taxon>
        <taxon>environmental samples</taxon>
    </lineage>
</organism>
<name>A0A6J4KE48_9SPHI</name>
<dbReference type="AlphaFoldDB" id="A0A6J4KE48"/>